<comment type="caution">
    <text evidence="2">The sequence shown here is derived from an EMBL/GenBank/DDBJ whole genome shotgun (WGS) entry which is preliminary data.</text>
</comment>
<feature type="compositionally biased region" description="Basic and acidic residues" evidence="1">
    <location>
        <begin position="478"/>
        <end position="489"/>
    </location>
</feature>
<keyword evidence="3" id="KW-1185">Reference proteome</keyword>
<feature type="region of interest" description="Disordered" evidence="1">
    <location>
        <begin position="1"/>
        <end position="40"/>
    </location>
</feature>
<evidence type="ECO:0000256" key="1">
    <source>
        <dbReference type="SAM" id="MobiDB-lite"/>
    </source>
</evidence>
<feature type="compositionally biased region" description="Basic and acidic residues" evidence="1">
    <location>
        <begin position="1"/>
        <end position="16"/>
    </location>
</feature>
<reference evidence="2" key="1">
    <citation type="submission" date="2022-06" db="EMBL/GenBank/DDBJ databases">
        <title>Genome Sequence of Candolleomyces eurysporus.</title>
        <authorList>
            <person name="Buettner E."/>
        </authorList>
    </citation>
    <scope>NUCLEOTIDE SEQUENCE</scope>
    <source>
        <strain evidence="2">VTCC 930004</strain>
    </source>
</reference>
<evidence type="ECO:0000313" key="2">
    <source>
        <dbReference type="EMBL" id="KAJ2928304.1"/>
    </source>
</evidence>
<feature type="compositionally biased region" description="Low complexity" evidence="1">
    <location>
        <begin position="585"/>
        <end position="600"/>
    </location>
</feature>
<sequence length="827" mass="93858">MPSSQRHRDVSPEDHAQPGSEESGEEHSGSGPRKKTYPLKSHLRRIIRSYKKYQLSEADKEFCREALKSWRKDPQIKRTVLLSQTTKKVLGLYQAKHGKSASRPRAKAIEEAVFQWFRQRVKNRRKAAKLGTKAYNGRSVWLSQNKEKINHKIAELRTREENEGKPTVALFQLGVTELMKELPEEEQADLHVVACEWNATGPAEEVQKKTALDTVKKRSHAFFKDCFRHTGGMFFLHYAVQTDQGIAAGAMDFTQLTGAPGFSTKCHVGLKESGVHQLWEDYVSEMWQDVMESGEPLTVRTSRARRLLPLETNEWGEPCLPNMEDPEELVKLAGGSVDRDFLQSLLRTFLTMHWGLAGPASSRRPTVPWSRISANPRDFVIQECWPEKLLRCLKDPSSVVMEDCMEILLFWHARQTRVDMDSEEGSANGDEQDNIPVFEWSHWIPSRGKDKEIQPRQPRRKMTAIPQKPGGGSDQDEAGNKSGEDQESRPKKHTVKKRKRASRNDENDTGNDSDQEPRPRPKKHRKAQRNNRNATLRKKKGQDQWDIVDSRGSEENTDHGDDEESDGSDSNYDGWDETWGGIDESANTQDNANASSSDSDFGGKARPKDRQEASDESSETDSETDSDISTLSFDPASVKKGPPRGATKARPQVPPQTVVLGALAGSGLPGDPGQSDLPQNTRSESPENRILGDTRLPSQEYEYSENRNGRSQSPENRMTGNGARSQSPESERLENQNQRSQGMGKKRLRESKSPEQELRRSPRKMPRRNPGREPIPLVDGHKVTLEARNCIVKPRPILQRSGRRSVPFQEDHWIDDRFDYTKRDNRR</sequence>
<feature type="region of interest" description="Disordered" evidence="1">
    <location>
        <begin position="421"/>
        <end position="780"/>
    </location>
</feature>
<proteinExistence type="predicted"/>
<feature type="compositionally biased region" description="Basic and acidic residues" evidence="1">
    <location>
        <begin position="548"/>
        <end position="559"/>
    </location>
</feature>
<feature type="non-terminal residue" evidence="2">
    <location>
        <position position="827"/>
    </location>
</feature>
<feature type="compositionally biased region" description="Polar residues" evidence="1">
    <location>
        <begin position="709"/>
        <end position="728"/>
    </location>
</feature>
<dbReference type="OrthoDB" id="3002782at2759"/>
<name>A0A9W8J8K9_9AGAR</name>
<dbReference type="Proteomes" id="UP001140091">
    <property type="component" value="Unassembled WGS sequence"/>
</dbReference>
<feature type="compositionally biased region" description="Acidic residues" evidence="1">
    <location>
        <begin position="614"/>
        <end position="626"/>
    </location>
</feature>
<dbReference type="AlphaFoldDB" id="A0A9W8J8K9"/>
<protein>
    <submittedName>
        <fullName evidence="2">Uncharacterized protein</fullName>
    </submittedName>
</protein>
<evidence type="ECO:0000313" key="3">
    <source>
        <dbReference type="Proteomes" id="UP001140091"/>
    </source>
</evidence>
<gene>
    <name evidence="2" type="ORF">H1R20_g8802</name>
</gene>
<feature type="compositionally biased region" description="Basic and acidic residues" evidence="1">
    <location>
        <begin position="750"/>
        <end position="760"/>
    </location>
</feature>
<feature type="compositionally biased region" description="Basic residues" evidence="1">
    <location>
        <begin position="520"/>
        <end position="540"/>
    </location>
</feature>
<dbReference type="EMBL" id="JANBPK010000931">
    <property type="protein sequence ID" value="KAJ2928304.1"/>
    <property type="molecule type" value="Genomic_DNA"/>
</dbReference>
<feature type="compositionally biased region" description="Basic residues" evidence="1">
    <location>
        <begin position="490"/>
        <end position="501"/>
    </location>
</feature>
<accession>A0A9W8J8K9</accession>
<feature type="compositionally biased region" description="Basic and acidic residues" evidence="1">
    <location>
        <begin position="601"/>
        <end position="613"/>
    </location>
</feature>
<organism evidence="2 3">
    <name type="scientific">Candolleomyces eurysporus</name>
    <dbReference type="NCBI Taxonomy" id="2828524"/>
    <lineage>
        <taxon>Eukaryota</taxon>
        <taxon>Fungi</taxon>
        <taxon>Dikarya</taxon>
        <taxon>Basidiomycota</taxon>
        <taxon>Agaricomycotina</taxon>
        <taxon>Agaricomycetes</taxon>
        <taxon>Agaricomycetidae</taxon>
        <taxon>Agaricales</taxon>
        <taxon>Agaricineae</taxon>
        <taxon>Psathyrellaceae</taxon>
        <taxon>Candolleomyces</taxon>
    </lineage>
</organism>